<sequence length="171" mass="19608">MSDRERLKALNTVRNIFANWESQADARVKFVIVNSPLRALEGNDTRSLAGEIIIDGRLLPNSELFKNHSLPVQIILDTTYPSGPPKVKFSTKLFHPNIDKKGYICTDLLTRDRRWTPVISIREIIEEVTDIIDNPNLNDCIFDEAAKLLDSDKAAYERKALEAYKKIWLPR</sequence>
<dbReference type="SMART" id="SM00212">
    <property type="entry name" value="UBCc"/>
    <property type="match status" value="1"/>
</dbReference>
<evidence type="ECO:0000313" key="4">
    <source>
        <dbReference type="Proteomes" id="UP000663860"/>
    </source>
</evidence>
<reference evidence="2" key="1">
    <citation type="submission" date="2021-02" db="EMBL/GenBank/DDBJ databases">
        <authorList>
            <person name="Nowell W R."/>
        </authorList>
    </citation>
    <scope>NUCLEOTIDE SEQUENCE</scope>
</reference>
<feature type="domain" description="UBC core" evidence="1">
    <location>
        <begin position="8"/>
        <end position="169"/>
    </location>
</feature>
<dbReference type="InterPro" id="IPR000608">
    <property type="entry name" value="UBC"/>
</dbReference>
<dbReference type="CDD" id="cd00195">
    <property type="entry name" value="UBCc_UEV"/>
    <property type="match status" value="1"/>
</dbReference>
<dbReference type="PROSITE" id="PS50127">
    <property type="entry name" value="UBC_2"/>
    <property type="match status" value="1"/>
</dbReference>
<dbReference type="SUPFAM" id="SSF54495">
    <property type="entry name" value="UBC-like"/>
    <property type="match status" value="1"/>
</dbReference>
<name>A0A814AH96_9BILA</name>
<gene>
    <name evidence="2" type="ORF">IZO911_LOCUS12983</name>
    <name evidence="3" type="ORF">KXQ929_LOCUS23109</name>
</gene>
<dbReference type="Proteomes" id="UP000663860">
    <property type="component" value="Unassembled WGS sequence"/>
</dbReference>
<dbReference type="AlphaFoldDB" id="A0A814AH96"/>
<dbReference type="EMBL" id="CAJNOE010000102">
    <property type="protein sequence ID" value="CAF0914872.1"/>
    <property type="molecule type" value="Genomic_DNA"/>
</dbReference>
<proteinExistence type="predicted"/>
<dbReference type="Gene3D" id="3.10.110.10">
    <property type="entry name" value="Ubiquitin Conjugating Enzyme"/>
    <property type="match status" value="1"/>
</dbReference>
<dbReference type="EMBL" id="CAJOBB010001810">
    <property type="protein sequence ID" value="CAF3906516.1"/>
    <property type="molecule type" value="Genomic_DNA"/>
</dbReference>
<evidence type="ECO:0000313" key="2">
    <source>
        <dbReference type="EMBL" id="CAF0914872.1"/>
    </source>
</evidence>
<accession>A0A814AH96</accession>
<dbReference type="InterPro" id="IPR050113">
    <property type="entry name" value="Ub_conjugating_enzyme"/>
</dbReference>
<dbReference type="PANTHER" id="PTHR24067">
    <property type="entry name" value="UBIQUITIN-CONJUGATING ENZYME E2"/>
    <property type="match status" value="1"/>
</dbReference>
<protein>
    <recommendedName>
        <fullName evidence="1">UBC core domain-containing protein</fullName>
    </recommendedName>
</protein>
<organism evidence="2 4">
    <name type="scientific">Adineta steineri</name>
    <dbReference type="NCBI Taxonomy" id="433720"/>
    <lineage>
        <taxon>Eukaryota</taxon>
        <taxon>Metazoa</taxon>
        <taxon>Spiralia</taxon>
        <taxon>Gnathifera</taxon>
        <taxon>Rotifera</taxon>
        <taxon>Eurotatoria</taxon>
        <taxon>Bdelloidea</taxon>
        <taxon>Adinetida</taxon>
        <taxon>Adinetidae</taxon>
        <taxon>Adineta</taxon>
    </lineage>
</organism>
<dbReference type="Proteomes" id="UP000663868">
    <property type="component" value="Unassembled WGS sequence"/>
</dbReference>
<evidence type="ECO:0000259" key="1">
    <source>
        <dbReference type="PROSITE" id="PS50127"/>
    </source>
</evidence>
<evidence type="ECO:0000313" key="3">
    <source>
        <dbReference type="EMBL" id="CAF3906516.1"/>
    </source>
</evidence>
<dbReference type="InterPro" id="IPR016135">
    <property type="entry name" value="UBQ-conjugating_enzyme/RWD"/>
</dbReference>
<dbReference type="Pfam" id="PF00179">
    <property type="entry name" value="UQ_con"/>
    <property type="match status" value="1"/>
</dbReference>
<comment type="caution">
    <text evidence="2">The sequence shown here is derived from an EMBL/GenBank/DDBJ whole genome shotgun (WGS) entry which is preliminary data.</text>
</comment>